<evidence type="ECO:0000313" key="1">
    <source>
        <dbReference type="EMBL" id="WAQ94502.1"/>
    </source>
</evidence>
<name>A0ABY7DCL6_MYAAR</name>
<gene>
    <name evidence="1" type="ORF">MAR_006973</name>
</gene>
<reference evidence="1" key="1">
    <citation type="submission" date="2022-11" db="EMBL/GenBank/DDBJ databases">
        <title>Centuries of genome instability and evolution in soft-shell clam transmissible cancer (bioRxiv).</title>
        <authorList>
            <person name="Hart S.F.M."/>
            <person name="Yonemitsu M.A."/>
            <person name="Giersch R.M."/>
            <person name="Beal B.F."/>
            <person name="Arriagada G."/>
            <person name="Davis B.W."/>
            <person name="Ostrander E.A."/>
            <person name="Goff S.P."/>
            <person name="Metzger M.J."/>
        </authorList>
    </citation>
    <scope>NUCLEOTIDE SEQUENCE</scope>
    <source>
        <strain evidence="1">MELC-2E11</strain>
        <tissue evidence="1">Siphon/mantle</tissue>
    </source>
</reference>
<dbReference type="Proteomes" id="UP001164746">
    <property type="component" value="Chromosome 1"/>
</dbReference>
<protein>
    <submittedName>
        <fullName evidence="1">Uncharacterized protein</fullName>
    </submittedName>
</protein>
<proteinExistence type="predicted"/>
<dbReference type="EMBL" id="CP111012">
    <property type="protein sequence ID" value="WAQ94502.1"/>
    <property type="molecule type" value="Genomic_DNA"/>
</dbReference>
<keyword evidence="2" id="KW-1185">Reference proteome</keyword>
<organism evidence="1 2">
    <name type="scientific">Mya arenaria</name>
    <name type="common">Soft-shell clam</name>
    <dbReference type="NCBI Taxonomy" id="6604"/>
    <lineage>
        <taxon>Eukaryota</taxon>
        <taxon>Metazoa</taxon>
        <taxon>Spiralia</taxon>
        <taxon>Lophotrochozoa</taxon>
        <taxon>Mollusca</taxon>
        <taxon>Bivalvia</taxon>
        <taxon>Autobranchia</taxon>
        <taxon>Heteroconchia</taxon>
        <taxon>Euheterodonta</taxon>
        <taxon>Imparidentia</taxon>
        <taxon>Neoheterodontei</taxon>
        <taxon>Myida</taxon>
        <taxon>Myoidea</taxon>
        <taxon>Myidae</taxon>
        <taxon>Mya</taxon>
    </lineage>
</organism>
<accession>A0ABY7DCL6</accession>
<sequence length="148" mass="17265">MAFVSKLQCLKHRQHPQQMLRQQERILWYPQSLPPISAAAKYHSPRVSYQVQQWMKPLMILCHKTGDRKRVMGYFVLSKLTYHQLHRNTCRSPDPAARLIAAVRLDGIELDLLGDVPLERPETNKSDSRPCTLCSTVTRERPPCLFHY</sequence>
<evidence type="ECO:0000313" key="2">
    <source>
        <dbReference type="Proteomes" id="UP001164746"/>
    </source>
</evidence>